<keyword evidence="2" id="KW-1185">Reference proteome</keyword>
<gene>
    <name evidence="1" type="ORF">CYMTET_45914</name>
</gene>
<comment type="caution">
    <text evidence="1">The sequence shown here is derived from an EMBL/GenBank/DDBJ whole genome shotgun (WGS) entry which is preliminary data.</text>
</comment>
<protein>
    <submittedName>
        <fullName evidence="1">Uncharacterized protein</fullName>
    </submittedName>
</protein>
<organism evidence="1 2">
    <name type="scientific">Cymbomonas tetramitiformis</name>
    <dbReference type="NCBI Taxonomy" id="36881"/>
    <lineage>
        <taxon>Eukaryota</taxon>
        <taxon>Viridiplantae</taxon>
        <taxon>Chlorophyta</taxon>
        <taxon>Pyramimonadophyceae</taxon>
        <taxon>Pyramimonadales</taxon>
        <taxon>Pyramimonadaceae</taxon>
        <taxon>Cymbomonas</taxon>
    </lineage>
</organism>
<dbReference type="Proteomes" id="UP001190700">
    <property type="component" value="Unassembled WGS sequence"/>
</dbReference>
<proteinExistence type="predicted"/>
<dbReference type="AlphaFoldDB" id="A0AAE0EXK4"/>
<sequence>MSAIGEPGGGMSVAVNATPFVPGSSGGSQPAVTVNAVPFVPAGGLSAAVNAASFTPSVKPTGSLPVSAKAPSFTPGNSTAFVGGVNAAPFVPSGFSSQSSADAVSAGASGPNVNAPAFVPGSGASTPLAVPTNVDATPFIPRSSSASALGKNTATSDDFLKDQSSQQGFQLPDADDLLGLGMTAHSPAAANELLALSLEASEAEEQEQEPDAVYLYNPDEPVYPVPQTQSYRQGISAGRRPLHSQFMPPDLQLEITQRGYLELAQVSCAFPRKRLSLPAPAPADELRLPSEEALPAGTGTARPASAPSLPTLFESTRRTIQPVAACGLLTP</sequence>
<name>A0AAE0EXK4_9CHLO</name>
<evidence type="ECO:0000313" key="2">
    <source>
        <dbReference type="Proteomes" id="UP001190700"/>
    </source>
</evidence>
<reference evidence="1 2" key="1">
    <citation type="journal article" date="2015" name="Genome Biol. Evol.">
        <title>Comparative Genomics of a Bacterivorous Green Alga Reveals Evolutionary Causalities and Consequences of Phago-Mixotrophic Mode of Nutrition.</title>
        <authorList>
            <person name="Burns J.A."/>
            <person name="Paasch A."/>
            <person name="Narechania A."/>
            <person name="Kim E."/>
        </authorList>
    </citation>
    <scope>NUCLEOTIDE SEQUENCE [LARGE SCALE GENOMIC DNA]</scope>
    <source>
        <strain evidence="1 2">PLY_AMNH</strain>
    </source>
</reference>
<evidence type="ECO:0000313" key="1">
    <source>
        <dbReference type="EMBL" id="KAK3244476.1"/>
    </source>
</evidence>
<accession>A0AAE0EXK4</accession>
<dbReference type="EMBL" id="LGRX02031815">
    <property type="protein sequence ID" value="KAK3244476.1"/>
    <property type="molecule type" value="Genomic_DNA"/>
</dbReference>